<protein>
    <submittedName>
        <fullName evidence="2">Uncharacterized protein</fullName>
    </submittedName>
</protein>
<dbReference type="EMBL" id="CAXAMN010025591">
    <property type="protein sequence ID" value="CAK9096334.1"/>
    <property type="molecule type" value="Genomic_DNA"/>
</dbReference>
<comment type="caution">
    <text evidence="2">The sequence shown here is derived from an EMBL/GenBank/DDBJ whole genome shotgun (WGS) entry which is preliminary data.</text>
</comment>
<dbReference type="Proteomes" id="UP001642484">
    <property type="component" value="Unassembled WGS sequence"/>
</dbReference>
<gene>
    <name evidence="2" type="ORF">CCMP2556_LOCUS45811</name>
</gene>
<evidence type="ECO:0000313" key="3">
    <source>
        <dbReference type="Proteomes" id="UP001642484"/>
    </source>
</evidence>
<reference evidence="2 3" key="1">
    <citation type="submission" date="2024-02" db="EMBL/GenBank/DDBJ databases">
        <authorList>
            <person name="Chen Y."/>
            <person name="Shah S."/>
            <person name="Dougan E. K."/>
            <person name="Thang M."/>
            <person name="Chan C."/>
        </authorList>
    </citation>
    <scope>NUCLEOTIDE SEQUENCE [LARGE SCALE GENOMIC DNA]</scope>
</reference>
<feature type="region of interest" description="Disordered" evidence="1">
    <location>
        <begin position="258"/>
        <end position="296"/>
    </location>
</feature>
<feature type="non-terminal residue" evidence="2">
    <location>
        <position position="1"/>
    </location>
</feature>
<proteinExistence type="predicted"/>
<organism evidence="2 3">
    <name type="scientific">Durusdinium trenchii</name>
    <dbReference type="NCBI Taxonomy" id="1381693"/>
    <lineage>
        <taxon>Eukaryota</taxon>
        <taxon>Sar</taxon>
        <taxon>Alveolata</taxon>
        <taxon>Dinophyceae</taxon>
        <taxon>Suessiales</taxon>
        <taxon>Symbiodiniaceae</taxon>
        <taxon>Durusdinium</taxon>
    </lineage>
</organism>
<evidence type="ECO:0000256" key="1">
    <source>
        <dbReference type="SAM" id="MobiDB-lite"/>
    </source>
</evidence>
<evidence type="ECO:0000313" key="2">
    <source>
        <dbReference type="EMBL" id="CAK9096334.1"/>
    </source>
</evidence>
<name>A0ABP0R817_9DINO</name>
<sequence>QYSMHRVIQHDTIASGILNNDYTGGTSQYAVWKDDLCNTPALLELLSKRLASDYVNLNAKMRKAELLQRVCAAYHACLAEFRRKVPTDFYTKEGNLDVKYLSDRYQKGLDAVDAMLHESQRFIHVDDLTEAANDMVSHMAKTGHQSAKVNELVQVDPDAPMAPNHRVQQRGVQAAVAMLQQTLQGITVPTGAKVNVFDLTPNRFAEWSRAVWDRQLSQLKAPDSAAVSFTYTGYFTDMDEVEQQRKTMHGRCMSDWWDSSSEAGPKTRPASEFGEAPPGLSSWSTADGCLQPRVVD</sequence>
<accession>A0ABP0R817</accession>
<keyword evidence="3" id="KW-1185">Reference proteome</keyword>